<evidence type="ECO:0000256" key="4">
    <source>
        <dbReference type="ARBA" id="ARBA00054872"/>
    </source>
</evidence>
<dbReference type="PANTHER" id="PTHR23001:SF3">
    <property type="entry name" value="EUKARYOTIC TRANSLATION INITIATION FACTOR 2 SUBUNIT 2"/>
    <property type="match status" value="1"/>
</dbReference>
<evidence type="ECO:0000259" key="7">
    <source>
        <dbReference type="SMART" id="SM00653"/>
    </source>
</evidence>
<proteinExistence type="inferred from homology"/>
<comment type="function">
    <text evidence="4">Component of the eIF2 complex that functions in the early steps of protein synthesis by forming a ternary complex with GTP and initiator tRNA. This complex binds to a 40S ribosomal subunit, followed by mRNA binding to form a 43S pre-initiation complex (43S PIC). Junction of the 60S ribosomal subunit to form the 80S initiation complex is preceded by hydrolysis of the GTP bound to eIF2 and release of an eIF2-GDP binary complex. In order for eIF2 to recycle and catalyze another round of initiation, the GDP bound to eIF2 must exchange with GTP by way of a reaction catalyzed by eIF2B.</text>
</comment>
<dbReference type="GO" id="GO:0001731">
    <property type="term" value="P:formation of translation preinitiation complex"/>
    <property type="evidence" value="ECO:0000318"/>
    <property type="project" value="GO_Central"/>
</dbReference>
<evidence type="ECO:0000256" key="6">
    <source>
        <dbReference type="ARBA" id="ARBA00073542"/>
    </source>
</evidence>
<evidence type="ECO:0000256" key="3">
    <source>
        <dbReference type="ARBA" id="ARBA00022917"/>
    </source>
</evidence>
<dbReference type="InterPro" id="IPR002735">
    <property type="entry name" value="Transl_init_fac_IF2/IF5_dom"/>
</dbReference>
<evidence type="ECO:0000256" key="5">
    <source>
        <dbReference type="ARBA" id="ARBA00063900"/>
    </source>
</evidence>
<dbReference type="EMBL" id="CM007900">
    <property type="protein sequence ID" value="OTG07417.1"/>
    <property type="molecule type" value="Genomic_DNA"/>
</dbReference>
<dbReference type="Gene3D" id="3.30.30.170">
    <property type="match status" value="1"/>
</dbReference>
<evidence type="ECO:0000313" key="8">
    <source>
        <dbReference type="EMBL" id="OTG07417.1"/>
    </source>
</evidence>
<protein>
    <recommendedName>
        <fullName evidence="6">Eukaryotic translation initiation factor 2 subunit beta</fullName>
    </recommendedName>
</protein>
<dbReference type="FunFam" id="3.30.30.170:FF:000001">
    <property type="entry name" value="Eukaryotic translation initiation factor 2 subunit"/>
    <property type="match status" value="1"/>
</dbReference>
<keyword evidence="2 8" id="KW-0396">Initiation factor</keyword>
<dbReference type="SUPFAM" id="SSF75689">
    <property type="entry name" value="Zinc-binding domain of translation initiation factor 2 beta"/>
    <property type="match status" value="1"/>
</dbReference>
<organism evidence="8 9">
    <name type="scientific">Helianthus annuus</name>
    <name type="common">Common sunflower</name>
    <dbReference type="NCBI Taxonomy" id="4232"/>
    <lineage>
        <taxon>Eukaryota</taxon>
        <taxon>Viridiplantae</taxon>
        <taxon>Streptophyta</taxon>
        <taxon>Embryophyta</taxon>
        <taxon>Tracheophyta</taxon>
        <taxon>Spermatophyta</taxon>
        <taxon>Magnoliopsida</taxon>
        <taxon>eudicotyledons</taxon>
        <taxon>Gunneridae</taxon>
        <taxon>Pentapetalae</taxon>
        <taxon>asterids</taxon>
        <taxon>campanulids</taxon>
        <taxon>Asterales</taxon>
        <taxon>Asteraceae</taxon>
        <taxon>Asteroideae</taxon>
        <taxon>Heliantheae alliance</taxon>
        <taxon>Heliantheae</taxon>
        <taxon>Helianthus</taxon>
    </lineage>
</organism>
<keyword evidence="3" id="KW-0648">Protein biosynthesis</keyword>
<comment type="subunit">
    <text evidence="5">Eukaryotic translation initiation factor 2 eIF2 is a heterotrimeric complex composed of an alpha, a beta and a gamma subunit.</text>
</comment>
<feature type="domain" description="Translation initiation factor IF2/IF5" evidence="7">
    <location>
        <begin position="104"/>
        <end position="215"/>
    </location>
</feature>
<dbReference type="SUPFAM" id="SSF100966">
    <property type="entry name" value="Translation initiation factor 2 beta, aIF2beta, N-terminal domain"/>
    <property type="match status" value="1"/>
</dbReference>
<dbReference type="InterPro" id="IPR016190">
    <property type="entry name" value="Transl_init_fac_IF2/IF5_Zn-bd"/>
</dbReference>
<dbReference type="GO" id="GO:0031369">
    <property type="term" value="F:translation initiation factor binding"/>
    <property type="evidence" value="ECO:0000318"/>
    <property type="project" value="GO_Central"/>
</dbReference>
<dbReference type="InterPro" id="IPR016189">
    <property type="entry name" value="Transl_init_fac_IF2/IF5_N"/>
</dbReference>
<dbReference type="Pfam" id="PF01873">
    <property type="entry name" value="eIF-5_eIF-2B"/>
    <property type="match status" value="1"/>
</dbReference>
<name>A0A251T8E3_HELAN</name>
<comment type="similarity">
    <text evidence="1">Belongs to the eIF-2-beta/eIF-5 family.</text>
</comment>
<dbReference type="GO" id="GO:0003729">
    <property type="term" value="F:mRNA binding"/>
    <property type="evidence" value="ECO:0000318"/>
    <property type="project" value="GO_Central"/>
</dbReference>
<dbReference type="SMART" id="SM00653">
    <property type="entry name" value="eIF2B_5"/>
    <property type="match status" value="1"/>
</dbReference>
<accession>A0A251T8E3</accession>
<dbReference type="STRING" id="4232.A0A251T8E3"/>
<dbReference type="AlphaFoldDB" id="A0A251T8E3"/>
<reference evidence="9" key="1">
    <citation type="journal article" date="2017" name="Nature">
        <title>The sunflower genome provides insights into oil metabolism, flowering and Asterid evolution.</title>
        <authorList>
            <person name="Badouin H."/>
            <person name="Gouzy J."/>
            <person name="Grassa C.J."/>
            <person name="Murat F."/>
            <person name="Staton S.E."/>
            <person name="Cottret L."/>
            <person name="Lelandais-Briere C."/>
            <person name="Owens G.L."/>
            <person name="Carrere S."/>
            <person name="Mayjonade B."/>
            <person name="Legrand L."/>
            <person name="Gill N."/>
            <person name="Kane N.C."/>
            <person name="Bowers J.E."/>
            <person name="Hubner S."/>
            <person name="Bellec A."/>
            <person name="Berard A."/>
            <person name="Berges H."/>
            <person name="Blanchet N."/>
            <person name="Boniface M.C."/>
            <person name="Brunel D."/>
            <person name="Catrice O."/>
            <person name="Chaidir N."/>
            <person name="Claudel C."/>
            <person name="Donnadieu C."/>
            <person name="Faraut T."/>
            <person name="Fievet G."/>
            <person name="Helmstetter N."/>
            <person name="King M."/>
            <person name="Knapp S.J."/>
            <person name="Lai Z."/>
            <person name="Le Paslier M.C."/>
            <person name="Lippi Y."/>
            <person name="Lorenzon L."/>
            <person name="Mandel J.R."/>
            <person name="Marage G."/>
            <person name="Marchand G."/>
            <person name="Marquand E."/>
            <person name="Bret-Mestries E."/>
            <person name="Morien E."/>
            <person name="Nambeesan S."/>
            <person name="Nguyen T."/>
            <person name="Pegot-Espagnet P."/>
            <person name="Pouilly N."/>
            <person name="Raftis F."/>
            <person name="Sallet E."/>
            <person name="Schiex T."/>
            <person name="Thomas J."/>
            <person name="Vandecasteele C."/>
            <person name="Vares D."/>
            <person name="Vear F."/>
            <person name="Vautrin S."/>
            <person name="Crespi M."/>
            <person name="Mangin B."/>
            <person name="Burke J.M."/>
            <person name="Salse J."/>
            <person name="Munos S."/>
            <person name="Vincourt P."/>
            <person name="Rieseberg L.H."/>
            <person name="Langlade N.B."/>
        </authorList>
    </citation>
    <scope>NUCLEOTIDE SEQUENCE [LARGE SCALE GENOMIC DNA]</scope>
    <source>
        <strain evidence="9">cv. SF193</strain>
    </source>
</reference>
<dbReference type="InterPro" id="IPR045196">
    <property type="entry name" value="IF2/IF5"/>
</dbReference>
<keyword evidence="9" id="KW-1185">Reference proteome</keyword>
<dbReference type="PANTHER" id="PTHR23001">
    <property type="entry name" value="EUKARYOTIC TRANSLATION INITIATION FACTOR"/>
    <property type="match status" value="1"/>
</dbReference>
<evidence type="ECO:0000313" key="9">
    <source>
        <dbReference type="Proteomes" id="UP000215914"/>
    </source>
</evidence>
<evidence type="ECO:0000256" key="2">
    <source>
        <dbReference type="ARBA" id="ARBA00022540"/>
    </source>
</evidence>
<evidence type="ECO:0000256" key="1">
    <source>
        <dbReference type="ARBA" id="ARBA00010397"/>
    </source>
</evidence>
<dbReference type="Proteomes" id="UP000215914">
    <property type="component" value="Chromosome 11"/>
</dbReference>
<dbReference type="GO" id="GO:0005850">
    <property type="term" value="C:eukaryotic translation initiation factor 2 complex"/>
    <property type="evidence" value="ECO:0000318"/>
    <property type="project" value="GO_Central"/>
</dbReference>
<dbReference type="InParanoid" id="A0A251T8E3"/>
<sequence>MFMADLNAVEVAPFAPVDPMKKKKKKKVIQQLVDDTSHLYLAENLEPSFTCLKKKKKKQVDAEEDINDHEKPLEGPDRDYKYEELLSRVFHFLRESNPELAGEKRKTILKIPEVLREGTKKTVFVNLVDICKMMRRQPEHVMTFLLAELGTSGSLDGQQRLVVKGRFAPKSFQGILRRYMNDYVICNSCKGRDTRIEKDKENRLTFLNCDECGSQRSVAPIKAGFVARVGRRKAEI</sequence>
<gene>
    <name evidence="8" type="ORF">HannXRQ_Chr11g0330181</name>
</gene>
<dbReference type="GO" id="GO:0003743">
    <property type="term" value="F:translation initiation factor activity"/>
    <property type="evidence" value="ECO:0000318"/>
    <property type="project" value="GO_Central"/>
</dbReference>